<evidence type="ECO:0000256" key="3">
    <source>
        <dbReference type="ARBA" id="ARBA00022829"/>
    </source>
</evidence>
<dbReference type="PANTHER" id="PTHR34298:SF2">
    <property type="entry name" value="SEGREGATION AND CONDENSATION PROTEIN B"/>
    <property type="match status" value="1"/>
</dbReference>
<dbReference type="NCBIfam" id="TIGR00281">
    <property type="entry name" value="SMC-Scp complex subunit ScpB"/>
    <property type="match status" value="1"/>
</dbReference>
<dbReference type="AlphaFoldDB" id="A0A133ZQ90"/>
<accession>A0A133ZQ90</accession>
<dbReference type="Pfam" id="PF04079">
    <property type="entry name" value="SMC_ScpB"/>
    <property type="match status" value="1"/>
</dbReference>
<dbReference type="PATRIC" id="fig|1379.3.peg.1639"/>
<dbReference type="InterPro" id="IPR005234">
    <property type="entry name" value="ScpB_csome_segregation"/>
</dbReference>
<dbReference type="RefSeq" id="WP_060914698.1">
    <property type="nucleotide sequence ID" value="NZ_JAWFGB010000002.1"/>
</dbReference>
<sequence length="182" mass="20839">MLLDEIKKIIEALLFMKGEEGLNIEYFSTFMEVEPHEAENMLNVFCEEYNKFNNSLIIKKFGTTYKMLIRDEMAEIIKKAVISKNLVKLSKASLETLAIIAYNQPITKIQIDKIRGVSSDSILHSLVSKELIVSNKTLDTIGKPKLYETTDLFLDVFGLESLEQLPKSEIVTNEQINKFLQN</sequence>
<organism evidence="5 6">
    <name type="scientific">Gemella haemolysans</name>
    <dbReference type="NCBI Taxonomy" id="1379"/>
    <lineage>
        <taxon>Bacteria</taxon>
        <taxon>Bacillati</taxon>
        <taxon>Bacillota</taxon>
        <taxon>Bacilli</taxon>
        <taxon>Bacillales</taxon>
        <taxon>Gemellaceae</taxon>
        <taxon>Gemella</taxon>
    </lineage>
</organism>
<keyword evidence="1" id="KW-0963">Cytoplasm</keyword>
<evidence type="ECO:0000313" key="5">
    <source>
        <dbReference type="EMBL" id="KXB57595.1"/>
    </source>
</evidence>
<name>A0A133ZQ90_9BACL</name>
<keyword evidence="4" id="KW-0131">Cell cycle</keyword>
<evidence type="ECO:0000313" key="6">
    <source>
        <dbReference type="Proteomes" id="UP000070355"/>
    </source>
</evidence>
<keyword evidence="2" id="KW-0132">Cell division</keyword>
<dbReference type="SUPFAM" id="SSF46785">
    <property type="entry name" value="Winged helix' DNA-binding domain"/>
    <property type="match status" value="2"/>
</dbReference>
<dbReference type="OrthoDB" id="9806226at2"/>
<dbReference type="InterPro" id="IPR036390">
    <property type="entry name" value="WH_DNA-bd_sf"/>
</dbReference>
<dbReference type="GO" id="GO:0051304">
    <property type="term" value="P:chromosome separation"/>
    <property type="evidence" value="ECO:0007669"/>
    <property type="project" value="InterPro"/>
</dbReference>
<evidence type="ECO:0000256" key="1">
    <source>
        <dbReference type="ARBA" id="ARBA00022490"/>
    </source>
</evidence>
<reference evidence="6" key="1">
    <citation type="submission" date="2016-01" db="EMBL/GenBank/DDBJ databases">
        <authorList>
            <person name="Mitreva M."/>
            <person name="Pepin K.H."/>
            <person name="Mihindukulasuriya K.A."/>
            <person name="Fulton R."/>
            <person name="Fronick C."/>
            <person name="O'Laughlin M."/>
            <person name="Miner T."/>
            <person name="Herter B."/>
            <person name="Rosa B.A."/>
            <person name="Cordes M."/>
            <person name="Tomlinson C."/>
            <person name="Wollam A."/>
            <person name="Palsikar V.B."/>
            <person name="Mardis E.R."/>
            <person name="Wilson R.K."/>
        </authorList>
    </citation>
    <scope>NUCLEOTIDE SEQUENCE [LARGE SCALE GENOMIC DNA]</scope>
    <source>
        <strain evidence="6">DNF01167</strain>
    </source>
</reference>
<gene>
    <name evidence="5" type="ORF">HMPREF3186_01648</name>
</gene>
<dbReference type="STRING" id="1379.HMPREF3186_01648"/>
<keyword evidence="3" id="KW-0159">Chromosome partition</keyword>
<dbReference type="PANTHER" id="PTHR34298">
    <property type="entry name" value="SEGREGATION AND CONDENSATION PROTEIN B"/>
    <property type="match status" value="1"/>
</dbReference>
<evidence type="ECO:0000256" key="2">
    <source>
        <dbReference type="ARBA" id="ARBA00022618"/>
    </source>
</evidence>
<protein>
    <submittedName>
        <fullName evidence="5">Segregation and condensation protein B</fullName>
    </submittedName>
</protein>
<proteinExistence type="predicted"/>
<evidence type="ECO:0000256" key="4">
    <source>
        <dbReference type="ARBA" id="ARBA00023306"/>
    </source>
</evidence>
<dbReference type="GO" id="GO:0051301">
    <property type="term" value="P:cell division"/>
    <property type="evidence" value="ECO:0007669"/>
    <property type="project" value="UniProtKB-KW"/>
</dbReference>
<dbReference type="PIRSF" id="PIRSF019345">
    <property type="entry name" value="ScpB"/>
    <property type="match status" value="1"/>
</dbReference>
<dbReference type="Gene3D" id="1.10.10.10">
    <property type="entry name" value="Winged helix-like DNA-binding domain superfamily/Winged helix DNA-binding domain"/>
    <property type="match status" value="2"/>
</dbReference>
<dbReference type="Proteomes" id="UP000070355">
    <property type="component" value="Unassembled WGS sequence"/>
</dbReference>
<dbReference type="InterPro" id="IPR036388">
    <property type="entry name" value="WH-like_DNA-bd_sf"/>
</dbReference>
<dbReference type="EMBL" id="LSDC01000123">
    <property type="protein sequence ID" value="KXB57595.1"/>
    <property type="molecule type" value="Genomic_DNA"/>
</dbReference>
<comment type="caution">
    <text evidence="5">The sequence shown here is derived from an EMBL/GenBank/DDBJ whole genome shotgun (WGS) entry which is preliminary data.</text>
</comment>